<gene>
    <name evidence="2" type="ORF">NC653_026817</name>
</gene>
<keyword evidence="1" id="KW-0472">Membrane</keyword>
<protein>
    <submittedName>
        <fullName evidence="2">Uncharacterized protein</fullName>
    </submittedName>
</protein>
<sequence>MELLIIPFHFSWIYFLFIIKNIPVRSLLFIV</sequence>
<feature type="transmembrane region" description="Helical" evidence="1">
    <location>
        <begin position="12"/>
        <end position="30"/>
    </location>
</feature>
<proteinExistence type="predicted"/>
<dbReference type="EMBL" id="JAQIZT010000011">
    <property type="protein sequence ID" value="KAJ6978513.1"/>
    <property type="molecule type" value="Genomic_DNA"/>
</dbReference>
<reference evidence="2" key="1">
    <citation type="journal article" date="2023" name="Mol. Ecol. Resour.">
        <title>Chromosome-level genome assembly of a triploid poplar Populus alba 'Berolinensis'.</title>
        <authorList>
            <person name="Chen S."/>
            <person name="Yu Y."/>
            <person name="Wang X."/>
            <person name="Wang S."/>
            <person name="Zhang T."/>
            <person name="Zhou Y."/>
            <person name="He R."/>
            <person name="Meng N."/>
            <person name="Wang Y."/>
            <person name="Liu W."/>
            <person name="Liu Z."/>
            <person name="Liu J."/>
            <person name="Guo Q."/>
            <person name="Huang H."/>
            <person name="Sederoff R.R."/>
            <person name="Wang G."/>
            <person name="Qu G."/>
            <person name="Chen S."/>
        </authorList>
    </citation>
    <scope>NUCLEOTIDE SEQUENCE</scope>
    <source>
        <strain evidence="2">SC-2020</strain>
    </source>
</reference>
<evidence type="ECO:0000256" key="1">
    <source>
        <dbReference type="SAM" id="Phobius"/>
    </source>
</evidence>
<comment type="caution">
    <text evidence="2">The sequence shown here is derived from an EMBL/GenBank/DDBJ whole genome shotgun (WGS) entry which is preliminary data.</text>
</comment>
<evidence type="ECO:0000313" key="3">
    <source>
        <dbReference type="Proteomes" id="UP001164929"/>
    </source>
</evidence>
<dbReference type="Proteomes" id="UP001164929">
    <property type="component" value="Chromosome 11"/>
</dbReference>
<name>A0AAD6M3X2_9ROSI</name>
<keyword evidence="3" id="KW-1185">Reference proteome</keyword>
<evidence type="ECO:0000313" key="2">
    <source>
        <dbReference type="EMBL" id="KAJ6978513.1"/>
    </source>
</evidence>
<accession>A0AAD6M3X2</accession>
<dbReference type="AlphaFoldDB" id="A0AAD6M3X2"/>
<organism evidence="2 3">
    <name type="scientific">Populus alba x Populus x berolinensis</name>
    <dbReference type="NCBI Taxonomy" id="444605"/>
    <lineage>
        <taxon>Eukaryota</taxon>
        <taxon>Viridiplantae</taxon>
        <taxon>Streptophyta</taxon>
        <taxon>Embryophyta</taxon>
        <taxon>Tracheophyta</taxon>
        <taxon>Spermatophyta</taxon>
        <taxon>Magnoliopsida</taxon>
        <taxon>eudicotyledons</taxon>
        <taxon>Gunneridae</taxon>
        <taxon>Pentapetalae</taxon>
        <taxon>rosids</taxon>
        <taxon>fabids</taxon>
        <taxon>Malpighiales</taxon>
        <taxon>Salicaceae</taxon>
        <taxon>Saliceae</taxon>
        <taxon>Populus</taxon>
    </lineage>
</organism>
<keyword evidence="1" id="KW-1133">Transmembrane helix</keyword>
<keyword evidence="1" id="KW-0812">Transmembrane</keyword>